<name>Q024S6_SOLUE</name>
<protein>
    <recommendedName>
        <fullName evidence="3">Zinc-finger domain-containing protein</fullName>
    </recommendedName>
</protein>
<evidence type="ECO:0000256" key="1">
    <source>
        <dbReference type="SAM" id="Phobius"/>
    </source>
</evidence>
<dbReference type="KEGG" id="sus:Acid_2511"/>
<dbReference type="InParanoid" id="Q024S6"/>
<sequence length="138" mass="14692">MMNCEEARQVLMDSLDVSIAAARDPMAESHAASCDACCRFAALQRTLDARLAAAVPRVSLSPGFRSSLRRKLKPHTASAWPDSLPDIAHVVGCALAIALLVLFLPRYSSAVLVAGSAFTAVTYFLQSVLRNAVASESD</sequence>
<evidence type="ECO:0008006" key="3">
    <source>
        <dbReference type="Google" id="ProtNLM"/>
    </source>
</evidence>
<organism evidence="2">
    <name type="scientific">Solibacter usitatus (strain Ellin6076)</name>
    <dbReference type="NCBI Taxonomy" id="234267"/>
    <lineage>
        <taxon>Bacteria</taxon>
        <taxon>Pseudomonadati</taxon>
        <taxon>Acidobacteriota</taxon>
        <taxon>Terriglobia</taxon>
        <taxon>Bryobacterales</taxon>
        <taxon>Solibacteraceae</taxon>
        <taxon>Candidatus Solibacter</taxon>
    </lineage>
</organism>
<feature type="transmembrane region" description="Helical" evidence="1">
    <location>
        <begin position="87"/>
        <end position="104"/>
    </location>
</feature>
<keyword evidence="1" id="KW-0472">Membrane</keyword>
<dbReference type="STRING" id="234267.Acid_2511"/>
<feature type="transmembrane region" description="Helical" evidence="1">
    <location>
        <begin position="111"/>
        <end position="129"/>
    </location>
</feature>
<evidence type="ECO:0000313" key="2">
    <source>
        <dbReference type="EMBL" id="ABJ83500.1"/>
    </source>
</evidence>
<keyword evidence="1" id="KW-1133">Transmembrane helix</keyword>
<dbReference type="OrthoDB" id="153510at2"/>
<dbReference type="EMBL" id="CP000473">
    <property type="protein sequence ID" value="ABJ83500.1"/>
    <property type="molecule type" value="Genomic_DNA"/>
</dbReference>
<gene>
    <name evidence="2" type="ordered locus">Acid_2511</name>
</gene>
<dbReference type="AlphaFoldDB" id="Q024S6"/>
<reference evidence="2" key="1">
    <citation type="submission" date="2006-10" db="EMBL/GenBank/DDBJ databases">
        <title>Complete sequence of Solibacter usitatus Ellin6076.</title>
        <authorList>
            <consortium name="US DOE Joint Genome Institute"/>
            <person name="Copeland A."/>
            <person name="Lucas S."/>
            <person name="Lapidus A."/>
            <person name="Barry K."/>
            <person name="Detter J.C."/>
            <person name="Glavina del Rio T."/>
            <person name="Hammon N."/>
            <person name="Israni S."/>
            <person name="Dalin E."/>
            <person name="Tice H."/>
            <person name="Pitluck S."/>
            <person name="Thompson L.S."/>
            <person name="Brettin T."/>
            <person name="Bruce D."/>
            <person name="Han C."/>
            <person name="Tapia R."/>
            <person name="Gilna P."/>
            <person name="Schmutz J."/>
            <person name="Larimer F."/>
            <person name="Land M."/>
            <person name="Hauser L."/>
            <person name="Kyrpides N."/>
            <person name="Mikhailova N."/>
            <person name="Janssen P.H."/>
            <person name="Kuske C.R."/>
            <person name="Richardson P."/>
        </authorList>
    </citation>
    <scope>NUCLEOTIDE SEQUENCE</scope>
    <source>
        <strain evidence="2">Ellin6076</strain>
    </source>
</reference>
<accession>Q024S6</accession>
<dbReference type="HOGENOM" id="CLU_1853902_0_0_0"/>
<proteinExistence type="predicted"/>
<keyword evidence="1" id="KW-0812">Transmembrane</keyword>